<dbReference type="InterPro" id="IPR029039">
    <property type="entry name" value="Flavoprotein-like_sf"/>
</dbReference>
<dbReference type="OMA" id="LMIVESC"/>
<dbReference type="PROSITE" id="PS50902">
    <property type="entry name" value="FLAVODOXIN_LIKE"/>
    <property type="match status" value="1"/>
</dbReference>
<protein>
    <recommendedName>
        <fullName evidence="2">Flavodoxin-like domain-containing protein</fullName>
    </recommendedName>
</protein>
<evidence type="ECO:0000313" key="4">
    <source>
        <dbReference type="EMBL" id="VEH71336.1"/>
    </source>
</evidence>
<dbReference type="Proteomes" id="UP000273044">
    <property type="component" value="Chromosome"/>
</dbReference>
<organism evidence="4 5">
    <name type="scientific">Arachnia propionica</name>
    <dbReference type="NCBI Taxonomy" id="1750"/>
    <lineage>
        <taxon>Bacteria</taxon>
        <taxon>Bacillati</taxon>
        <taxon>Actinomycetota</taxon>
        <taxon>Actinomycetes</taxon>
        <taxon>Propionibacteriales</taxon>
        <taxon>Propionibacteriaceae</taxon>
        <taxon>Arachnia</taxon>
    </lineage>
</organism>
<dbReference type="OrthoDB" id="3253043at2"/>
<feature type="compositionally biased region" description="Polar residues" evidence="1">
    <location>
        <begin position="68"/>
        <end position="79"/>
    </location>
</feature>
<dbReference type="EMBL" id="CP072385">
    <property type="protein sequence ID" value="QUC11531.1"/>
    <property type="molecule type" value="Genomic_DNA"/>
</dbReference>
<keyword evidence="5" id="KW-1185">Reference proteome</keyword>
<dbReference type="GO" id="GO:0010181">
    <property type="term" value="F:FMN binding"/>
    <property type="evidence" value="ECO:0007669"/>
    <property type="project" value="InterPro"/>
</dbReference>
<reference evidence="3" key="2">
    <citation type="submission" date="2021-03" db="EMBL/GenBank/DDBJ databases">
        <title>Human Oral Microbial Genomes.</title>
        <authorList>
            <person name="Johnston C.D."/>
            <person name="Chen T."/>
            <person name="Dewhirst F.E."/>
        </authorList>
    </citation>
    <scope>NUCLEOTIDE SEQUENCE</scope>
    <source>
        <strain evidence="3">F0714</strain>
    </source>
</reference>
<feature type="region of interest" description="Disordered" evidence="1">
    <location>
        <begin position="55"/>
        <end position="85"/>
    </location>
</feature>
<name>A0A3N4D1F9_9ACTN</name>
<reference evidence="4 5" key="1">
    <citation type="submission" date="2018-12" db="EMBL/GenBank/DDBJ databases">
        <authorList>
            <consortium name="Pathogen Informatics"/>
        </authorList>
    </citation>
    <scope>NUCLEOTIDE SEQUENCE [LARGE SCALE GENOMIC DNA]</scope>
    <source>
        <strain evidence="4 5">NCTC12967</strain>
    </source>
</reference>
<gene>
    <name evidence="3" type="ORF">J5A53_02175</name>
    <name evidence="4" type="ORF">NCTC12967_02655</name>
</gene>
<proteinExistence type="predicted"/>
<dbReference type="GeneID" id="64408076"/>
<dbReference type="InterPro" id="IPR008254">
    <property type="entry name" value="Flavodoxin/NO_synth"/>
</dbReference>
<dbReference type="RefSeq" id="WP_014847691.1">
    <property type="nucleotide sequence ID" value="NZ_CAJZDL010000006.1"/>
</dbReference>
<evidence type="ECO:0000259" key="2">
    <source>
        <dbReference type="PROSITE" id="PS50902"/>
    </source>
</evidence>
<evidence type="ECO:0000313" key="5">
    <source>
        <dbReference type="Proteomes" id="UP000273044"/>
    </source>
</evidence>
<evidence type="ECO:0000313" key="3">
    <source>
        <dbReference type="EMBL" id="QUC11531.1"/>
    </source>
</evidence>
<dbReference type="AlphaFoldDB" id="A0A3N4D1F9"/>
<dbReference type="SUPFAM" id="SSF52218">
    <property type="entry name" value="Flavoproteins"/>
    <property type="match status" value="1"/>
</dbReference>
<dbReference type="Gene3D" id="3.40.50.360">
    <property type="match status" value="1"/>
</dbReference>
<dbReference type="EMBL" id="LR134406">
    <property type="protein sequence ID" value="VEH71336.1"/>
    <property type="molecule type" value="Genomic_DNA"/>
</dbReference>
<dbReference type="Proteomes" id="UP000677180">
    <property type="component" value="Chromosome"/>
</dbReference>
<feature type="domain" description="Flavodoxin-like" evidence="2">
    <location>
        <begin position="3"/>
        <end position="164"/>
    </location>
</feature>
<accession>A0A3N4D1F9</accession>
<evidence type="ECO:0000256" key="1">
    <source>
        <dbReference type="SAM" id="MobiDB-lite"/>
    </source>
</evidence>
<sequence>MSTLIIVESYFGNTLQIAHAIADALPNAKLQSFDEAPDAIPDDIDLLLLGAPTHETALPSPKSRHSAATRNSAGSTNRVQPPPQRGLAEWAKHATIPAGTRTITFDTSAGRFATMFGCAAKAAAKQLRTRGFQVERGPSFTVTAGDVLATGQQEQAAQWAASLLSKN</sequence>